<reference evidence="1 2" key="1">
    <citation type="submission" date="2014-02" db="EMBL/GenBank/DDBJ databases">
        <title>The small core and large imbalanced accessory genome model reveals a collaborative survival strategy of Sorangium cellulosum strains in nature.</title>
        <authorList>
            <person name="Han K."/>
            <person name="Peng R."/>
            <person name="Blom J."/>
            <person name="Li Y.-Z."/>
        </authorList>
    </citation>
    <scope>NUCLEOTIDE SEQUENCE [LARGE SCALE GENOMIC DNA]</scope>
    <source>
        <strain evidence="1 2">So0149</strain>
    </source>
</reference>
<name>A0A150SWR8_SORCE</name>
<dbReference type="AlphaFoldDB" id="A0A150SWR8"/>
<evidence type="ECO:0000313" key="2">
    <source>
        <dbReference type="Proteomes" id="UP000075515"/>
    </source>
</evidence>
<dbReference type="Proteomes" id="UP000075515">
    <property type="component" value="Unassembled WGS sequence"/>
</dbReference>
<comment type="caution">
    <text evidence="1">The sequence shown here is derived from an EMBL/GenBank/DDBJ whole genome shotgun (WGS) entry which is preliminary data.</text>
</comment>
<organism evidence="1 2">
    <name type="scientific">Sorangium cellulosum</name>
    <name type="common">Polyangium cellulosum</name>
    <dbReference type="NCBI Taxonomy" id="56"/>
    <lineage>
        <taxon>Bacteria</taxon>
        <taxon>Pseudomonadati</taxon>
        <taxon>Myxococcota</taxon>
        <taxon>Polyangia</taxon>
        <taxon>Polyangiales</taxon>
        <taxon>Polyangiaceae</taxon>
        <taxon>Sorangium</taxon>
    </lineage>
</organism>
<proteinExistence type="predicted"/>
<dbReference type="EMBL" id="JEMC01001491">
    <property type="protein sequence ID" value="KYF96871.1"/>
    <property type="molecule type" value="Genomic_DNA"/>
</dbReference>
<evidence type="ECO:0000313" key="1">
    <source>
        <dbReference type="EMBL" id="KYF96871.1"/>
    </source>
</evidence>
<accession>A0A150SWR8</accession>
<gene>
    <name evidence="1" type="ORF">BE18_10180</name>
</gene>
<sequence>MGFDVSELPWSPSTFIRERELILQVIEAAKAKAGWDRLGYGCGSDATVWSFGGRPKQLALCPVHRVYQHEYGCAVCNDR</sequence>
<protein>
    <submittedName>
        <fullName evidence="1">Uncharacterized protein</fullName>
    </submittedName>
</protein>